<dbReference type="InterPro" id="IPR001128">
    <property type="entry name" value="Cyt_P450"/>
</dbReference>
<sequence>MIGTFLIGLALWTLLLWKVGDAYRGFLKYRGRAESTGFPVIETPLVPIGLENIIALKFIVPILRRLPGTKHWGWLYIANHRNSFLDLRSSYDLHGDTYVFATPNLNLLRTTNAELIAQFTTRKNDFVKPVKNYKVLEFFGKNIVTLEGEEWRRHKRVVAKSFGEKSIKLVWGESVRQAEGMIRIWGGRGKSSENGDEELRVEDAGSDTATLSLHVICAVGFGVPQLWEGEGEADVDNESLKIEGEEAPNLGLSKPAGEHSLGFKDCINLVFSSILLILIWPQWMLKISPIKRHGQVYKAFKETNQYVAGLLEHKKKQMSAGEYDKVTMDLMGNMLKASTETSDSPKSSVISQQNDDLPLTEAEIKSNAFIFLLAGHETTGSSIQLCFVYLAISILSQTSMQADIDLIVGSKKPRDWTYTRDFPRLYNSMVGAVLNEELRLMPIAETIPKVTVGAQKLMVDGVEKVIPAGCFIHLNTVGTQRNPRYWPHKVLEGGNTDLDDFVPERWIVEKAEEGEEMTYGDENEDEDEDLVTGEMDSESSPLFKPVKGAFISFSEGPRACPGKKFAQVEMIAVLTVIFQKYSVELDVSRWASDEEVQSMNDGERREVYGKAIRETKEVLGRCNQAQIVLKMAKGDKVPLRFVERGKERFRGL</sequence>
<accession>A0A384JTY2</accession>
<dbReference type="OrthoDB" id="1470350at2759"/>
<dbReference type="PRINTS" id="PR00385">
    <property type="entry name" value="P450"/>
</dbReference>
<evidence type="ECO:0000256" key="5">
    <source>
        <dbReference type="PIRSR" id="PIRSR602401-1"/>
    </source>
</evidence>
<dbReference type="GO" id="GO:0016705">
    <property type="term" value="F:oxidoreductase activity, acting on paired donors, with incorporation or reduction of molecular oxygen"/>
    <property type="evidence" value="ECO:0007669"/>
    <property type="project" value="InterPro"/>
</dbReference>
<dbReference type="InterPro" id="IPR002401">
    <property type="entry name" value="Cyt_P450_E_grp-I"/>
</dbReference>
<reference evidence="8 9" key="2">
    <citation type="journal article" date="2012" name="Eukaryot. Cell">
        <title>Genome update of Botrytis cinerea strains B05.10 and T4.</title>
        <authorList>
            <person name="Staats M."/>
            <person name="van Kan J.A."/>
        </authorList>
    </citation>
    <scope>NUCLEOTIDE SEQUENCE [LARGE SCALE GENOMIC DNA]</scope>
    <source>
        <strain evidence="8 9">B05.10</strain>
    </source>
</reference>
<evidence type="ECO:0000313" key="8">
    <source>
        <dbReference type="EMBL" id="ATZ54045.1"/>
    </source>
</evidence>
<dbReference type="Proteomes" id="UP000001798">
    <property type="component" value="Chromosome 10"/>
</dbReference>
<evidence type="ECO:0000313" key="9">
    <source>
        <dbReference type="Proteomes" id="UP000001798"/>
    </source>
</evidence>
<evidence type="ECO:0000256" key="7">
    <source>
        <dbReference type="SAM" id="SignalP"/>
    </source>
</evidence>
<dbReference type="GO" id="GO:0004497">
    <property type="term" value="F:monooxygenase activity"/>
    <property type="evidence" value="ECO:0007669"/>
    <property type="project" value="UniProtKB-KW"/>
</dbReference>
<evidence type="ECO:0000256" key="3">
    <source>
        <dbReference type="ARBA" id="ARBA00023004"/>
    </source>
</evidence>
<dbReference type="InterPro" id="IPR036396">
    <property type="entry name" value="Cyt_P450_sf"/>
</dbReference>
<reference evidence="8 9" key="1">
    <citation type="journal article" date="2011" name="PLoS Genet.">
        <title>Genomic analysis of the necrotrophic fungal pathogens Sclerotinia sclerotiorum and Botrytis cinerea.</title>
        <authorList>
            <person name="Amselem J."/>
            <person name="Cuomo C.A."/>
            <person name="van Kan J.A."/>
            <person name="Viaud M."/>
            <person name="Benito E.P."/>
            <person name="Couloux A."/>
            <person name="Coutinho P.M."/>
            <person name="de Vries R.P."/>
            <person name="Dyer P.S."/>
            <person name="Fillinger S."/>
            <person name="Fournier E."/>
            <person name="Gout L."/>
            <person name="Hahn M."/>
            <person name="Kohn L."/>
            <person name="Lapalu N."/>
            <person name="Plummer K.M."/>
            <person name="Pradier J.M."/>
            <person name="Quevillon E."/>
            <person name="Sharon A."/>
            <person name="Simon A."/>
            <person name="ten Have A."/>
            <person name="Tudzynski B."/>
            <person name="Tudzynski P."/>
            <person name="Wincker P."/>
            <person name="Andrew M."/>
            <person name="Anthouard V."/>
            <person name="Beever R.E."/>
            <person name="Beffa R."/>
            <person name="Benoit I."/>
            <person name="Bouzid O."/>
            <person name="Brault B."/>
            <person name="Chen Z."/>
            <person name="Choquer M."/>
            <person name="Collemare J."/>
            <person name="Cotton P."/>
            <person name="Danchin E.G."/>
            <person name="Da Silva C."/>
            <person name="Gautier A."/>
            <person name="Giraud C."/>
            <person name="Giraud T."/>
            <person name="Gonzalez C."/>
            <person name="Grossetete S."/>
            <person name="Guldener U."/>
            <person name="Henrissat B."/>
            <person name="Howlett B.J."/>
            <person name="Kodira C."/>
            <person name="Kretschmer M."/>
            <person name="Lappartient A."/>
            <person name="Leroch M."/>
            <person name="Levis C."/>
            <person name="Mauceli E."/>
            <person name="Neuveglise C."/>
            <person name="Oeser B."/>
            <person name="Pearson M."/>
            <person name="Poulain J."/>
            <person name="Poussereau N."/>
            <person name="Quesneville H."/>
            <person name="Rascle C."/>
            <person name="Schumacher J."/>
            <person name="Segurens B."/>
            <person name="Sexton A."/>
            <person name="Silva E."/>
            <person name="Sirven C."/>
            <person name="Soanes D.M."/>
            <person name="Talbot N.J."/>
            <person name="Templeton M."/>
            <person name="Yandava C."/>
            <person name="Yarden O."/>
            <person name="Zeng Q."/>
            <person name="Rollins J.A."/>
            <person name="Lebrun M.H."/>
            <person name="Dickman M."/>
        </authorList>
    </citation>
    <scope>NUCLEOTIDE SEQUENCE [LARGE SCALE GENOMIC DNA]</scope>
    <source>
        <strain evidence="8 9">B05.10</strain>
    </source>
</reference>
<evidence type="ECO:0000256" key="1">
    <source>
        <dbReference type="ARBA" id="ARBA00001971"/>
    </source>
</evidence>
<dbReference type="Pfam" id="PF00067">
    <property type="entry name" value="p450"/>
    <property type="match status" value="1"/>
</dbReference>
<dbReference type="Gene3D" id="1.10.630.10">
    <property type="entry name" value="Cytochrome P450"/>
    <property type="match status" value="1"/>
</dbReference>
<organism evidence="8 9">
    <name type="scientific">Botryotinia fuckeliana (strain B05.10)</name>
    <name type="common">Noble rot fungus</name>
    <name type="synonym">Botrytis cinerea</name>
    <dbReference type="NCBI Taxonomy" id="332648"/>
    <lineage>
        <taxon>Eukaryota</taxon>
        <taxon>Fungi</taxon>
        <taxon>Dikarya</taxon>
        <taxon>Ascomycota</taxon>
        <taxon>Pezizomycotina</taxon>
        <taxon>Leotiomycetes</taxon>
        <taxon>Helotiales</taxon>
        <taxon>Sclerotiniaceae</taxon>
        <taxon>Botrytis</taxon>
    </lineage>
</organism>
<dbReference type="RefSeq" id="XP_024551200.1">
    <property type="nucleotide sequence ID" value="XM_024695406.1"/>
</dbReference>
<keyword evidence="2 5" id="KW-0479">Metal-binding</keyword>
<keyword evidence="3 5" id="KW-0408">Iron</keyword>
<keyword evidence="7" id="KW-0732">Signal</keyword>
<feature type="signal peptide" evidence="7">
    <location>
        <begin position="1"/>
        <end position="22"/>
    </location>
</feature>
<dbReference type="PROSITE" id="PS00086">
    <property type="entry name" value="CYTOCHROME_P450"/>
    <property type="match status" value="1"/>
</dbReference>
<dbReference type="GeneID" id="5434800"/>
<feature type="binding site" description="axial binding residue" evidence="5">
    <location>
        <position position="560"/>
    </location>
    <ligand>
        <name>heme</name>
        <dbReference type="ChEBI" id="CHEBI:30413"/>
    </ligand>
    <ligandPart>
        <name>Fe</name>
        <dbReference type="ChEBI" id="CHEBI:18248"/>
    </ligandPart>
</feature>
<dbReference type="AlphaFoldDB" id="A0A384JTY2"/>
<keyword evidence="4" id="KW-0843">Virulence</keyword>
<evidence type="ECO:0000256" key="6">
    <source>
        <dbReference type="RuleBase" id="RU000461"/>
    </source>
</evidence>
<keyword evidence="6" id="KW-0560">Oxidoreductase</keyword>
<dbReference type="PANTHER" id="PTHR24305:SF223">
    <property type="entry name" value="CYTOCHROME P450-DIT2"/>
    <property type="match status" value="1"/>
</dbReference>
<evidence type="ECO:0000256" key="2">
    <source>
        <dbReference type="ARBA" id="ARBA00022723"/>
    </source>
</evidence>
<comment type="similarity">
    <text evidence="6">Belongs to the cytochrome P450 family.</text>
</comment>
<keyword evidence="9" id="KW-1185">Reference proteome</keyword>
<evidence type="ECO:0008006" key="10">
    <source>
        <dbReference type="Google" id="ProtNLM"/>
    </source>
</evidence>
<dbReference type="InterPro" id="IPR050121">
    <property type="entry name" value="Cytochrome_P450_monoxygenase"/>
</dbReference>
<name>A0A384JTY2_BOTFB</name>
<feature type="chain" id="PRO_5016665946" description="Cytochrome P450" evidence="7">
    <location>
        <begin position="23"/>
        <end position="652"/>
    </location>
</feature>
<dbReference type="PANTHER" id="PTHR24305">
    <property type="entry name" value="CYTOCHROME P450"/>
    <property type="match status" value="1"/>
</dbReference>
<proteinExistence type="inferred from homology"/>
<dbReference type="EMBL" id="CP009814">
    <property type="protein sequence ID" value="ATZ54045.1"/>
    <property type="molecule type" value="Genomic_DNA"/>
</dbReference>
<gene>
    <name evidence="8" type="ORF">BCIN_10g00670</name>
</gene>
<dbReference type="InterPro" id="IPR017972">
    <property type="entry name" value="Cyt_P450_CS"/>
</dbReference>
<dbReference type="VEuPathDB" id="FungiDB:Bcin10g00670"/>
<keyword evidence="6" id="KW-0503">Monooxygenase</keyword>
<protein>
    <recommendedName>
        <fullName evidence="10">Cytochrome P450</fullName>
    </recommendedName>
</protein>
<dbReference type="GO" id="GO:0020037">
    <property type="term" value="F:heme binding"/>
    <property type="evidence" value="ECO:0007669"/>
    <property type="project" value="InterPro"/>
</dbReference>
<reference evidence="8 9" key="3">
    <citation type="journal article" date="2017" name="Mol. Plant Pathol.">
        <title>A gapless genome sequence of the fungus Botrytis cinerea.</title>
        <authorList>
            <person name="Van Kan J.A."/>
            <person name="Stassen J.H."/>
            <person name="Mosbach A."/>
            <person name="Van Der Lee T.A."/>
            <person name="Faino L."/>
            <person name="Farmer A.D."/>
            <person name="Papasotiriou D.G."/>
            <person name="Zhou S."/>
            <person name="Seidl M.F."/>
            <person name="Cottam E."/>
            <person name="Edel D."/>
            <person name="Hahn M."/>
            <person name="Schwartz D.C."/>
            <person name="Dietrich R.A."/>
            <person name="Widdison S."/>
            <person name="Scalliet G."/>
        </authorList>
    </citation>
    <scope>NUCLEOTIDE SEQUENCE [LARGE SCALE GENOMIC DNA]</scope>
    <source>
        <strain evidence="8 9">B05.10</strain>
    </source>
</reference>
<dbReference type="SUPFAM" id="SSF48264">
    <property type="entry name" value="Cytochrome P450"/>
    <property type="match status" value="1"/>
</dbReference>
<comment type="cofactor">
    <cofactor evidence="1 5">
        <name>heme</name>
        <dbReference type="ChEBI" id="CHEBI:30413"/>
    </cofactor>
</comment>
<dbReference type="GO" id="GO:0005506">
    <property type="term" value="F:iron ion binding"/>
    <property type="evidence" value="ECO:0007669"/>
    <property type="project" value="InterPro"/>
</dbReference>
<evidence type="ECO:0000256" key="4">
    <source>
        <dbReference type="ARBA" id="ARBA00023026"/>
    </source>
</evidence>
<dbReference type="KEGG" id="bfu:BCIN_10g00670"/>
<dbReference type="PRINTS" id="PR00463">
    <property type="entry name" value="EP450I"/>
</dbReference>
<keyword evidence="5 6" id="KW-0349">Heme</keyword>